<reference evidence="2" key="2">
    <citation type="submission" date="2023-05" db="EMBL/GenBank/DDBJ databases">
        <authorList>
            <consortium name="Lawrence Berkeley National Laboratory"/>
            <person name="Steindorff A."/>
            <person name="Hensen N."/>
            <person name="Bonometti L."/>
            <person name="Westerberg I."/>
            <person name="Brannstrom I.O."/>
            <person name="Guillou S."/>
            <person name="Cros-Aarteil S."/>
            <person name="Calhoun S."/>
            <person name="Haridas S."/>
            <person name="Kuo A."/>
            <person name="Mondo S."/>
            <person name="Pangilinan J."/>
            <person name="Riley R."/>
            <person name="Labutti K."/>
            <person name="Andreopoulos B."/>
            <person name="Lipzen A."/>
            <person name="Chen C."/>
            <person name="Yanf M."/>
            <person name="Daum C."/>
            <person name="Ng V."/>
            <person name="Clum A."/>
            <person name="Ohm R."/>
            <person name="Martin F."/>
            <person name="Silar P."/>
            <person name="Natvig D."/>
            <person name="Lalanne C."/>
            <person name="Gautier V."/>
            <person name="Ament-Velasquez S.L."/>
            <person name="Kruys A."/>
            <person name="Hutchinson M.I."/>
            <person name="Powell A.J."/>
            <person name="Barry K."/>
            <person name="Miller A.N."/>
            <person name="Grigoriev I.V."/>
            <person name="Debuchy R."/>
            <person name="Gladieux P."/>
            <person name="Thoren M.H."/>
            <person name="Johannesson H."/>
        </authorList>
    </citation>
    <scope>NUCLEOTIDE SEQUENCE</scope>
    <source>
        <strain evidence="2">CBS 757.83</strain>
    </source>
</reference>
<feature type="region of interest" description="Disordered" evidence="1">
    <location>
        <begin position="133"/>
        <end position="167"/>
    </location>
</feature>
<keyword evidence="3" id="KW-1185">Reference proteome</keyword>
<dbReference type="EMBL" id="MU863624">
    <property type="protein sequence ID" value="KAK4106351.1"/>
    <property type="molecule type" value="Genomic_DNA"/>
</dbReference>
<feature type="compositionally biased region" description="Basic and acidic residues" evidence="1">
    <location>
        <begin position="138"/>
        <end position="148"/>
    </location>
</feature>
<organism evidence="2 3">
    <name type="scientific">Parathielavia hyrcaniae</name>
    <dbReference type="NCBI Taxonomy" id="113614"/>
    <lineage>
        <taxon>Eukaryota</taxon>
        <taxon>Fungi</taxon>
        <taxon>Dikarya</taxon>
        <taxon>Ascomycota</taxon>
        <taxon>Pezizomycotina</taxon>
        <taxon>Sordariomycetes</taxon>
        <taxon>Sordariomycetidae</taxon>
        <taxon>Sordariales</taxon>
        <taxon>Chaetomiaceae</taxon>
        <taxon>Parathielavia</taxon>
    </lineage>
</organism>
<name>A0AAN6QF88_9PEZI</name>
<sequence>MGQLCGSESKRKRTKQQRQPQRGGDVQISGPQNVTIHVPRNRTDAHGSPYSASHTGYRPERLEGRPRPCLALHCAKGPPSQRHCRRRSRQHALPALPTHHARRRRVWVRRWQPVESPARRGHARRSAAYLRSGHRLTQHRDAALDARPHARRTHTDGTAAECPGLSRPRLDRAGCSTGVRVHCQNQPDPARRGVKPVPTTSRMLSLTSTNTFNPTATSRCQFPQSLVGRDIGATRLQRMF</sequence>
<reference evidence="2" key="1">
    <citation type="journal article" date="2023" name="Mol. Phylogenet. Evol.">
        <title>Genome-scale phylogeny and comparative genomics of the fungal order Sordariales.</title>
        <authorList>
            <person name="Hensen N."/>
            <person name="Bonometti L."/>
            <person name="Westerberg I."/>
            <person name="Brannstrom I.O."/>
            <person name="Guillou S."/>
            <person name="Cros-Aarteil S."/>
            <person name="Calhoun S."/>
            <person name="Haridas S."/>
            <person name="Kuo A."/>
            <person name="Mondo S."/>
            <person name="Pangilinan J."/>
            <person name="Riley R."/>
            <person name="LaButti K."/>
            <person name="Andreopoulos B."/>
            <person name="Lipzen A."/>
            <person name="Chen C."/>
            <person name="Yan M."/>
            <person name="Daum C."/>
            <person name="Ng V."/>
            <person name="Clum A."/>
            <person name="Steindorff A."/>
            <person name="Ohm R.A."/>
            <person name="Martin F."/>
            <person name="Silar P."/>
            <person name="Natvig D.O."/>
            <person name="Lalanne C."/>
            <person name="Gautier V."/>
            <person name="Ament-Velasquez S.L."/>
            <person name="Kruys A."/>
            <person name="Hutchinson M.I."/>
            <person name="Powell A.J."/>
            <person name="Barry K."/>
            <person name="Miller A.N."/>
            <person name="Grigoriev I.V."/>
            <person name="Debuchy R."/>
            <person name="Gladieux P."/>
            <person name="Hiltunen Thoren M."/>
            <person name="Johannesson H."/>
        </authorList>
    </citation>
    <scope>NUCLEOTIDE SEQUENCE</scope>
    <source>
        <strain evidence="2">CBS 757.83</strain>
    </source>
</reference>
<evidence type="ECO:0000313" key="3">
    <source>
        <dbReference type="Proteomes" id="UP001305647"/>
    </source>
</evidence>
<dbReference type="Proteomes" id="UP001305647">
    <property type="component" value="Unassembled WGS sequence"/>
</dbReference>
<gene>
    <name evidence="2" type="ORF">N658DRAFT_15920</name>
</gene>
<comment type="caution">
    <text evidence="2">The sequence shown here is derived from an EMBL/GenBank/DDBJ whole genome shotgun (WGS) entry which is preliminary data.</text>
</comment>
<evidence type="ECO:0000313" key="2">
    <source>
        <dbReference type="EMBL" id="KAK4106351.1"/>
    </source>
</evidence>
<feature type="region of interest" description="Disordered" evidence="1">
    <location>
        <begin position="1"/>
        <end position="64"/>
    </location>
</feature>
<accession>A0AAN6QF88</accession>
<protein>
    <submittedName>
        <fullName evidence="2">Uncharacterized protein</fullName>
    </submittedName>
</protein>
<dbReference type="AlphaFoldDB" id="A0AAN6QF88"/>
<evidence type="ECO:0000256" key="1">
    <source>
        <dbReference type="SAM" id="MobiDB-lite"/>
    </source>
</evidence>
<proteinExistence type="predicted"/>